<dbReference type="Proteomes" id="UP000654345">
    <property type="component" value="Unassembled WGS sequence"/>
</dbReference>
<dbReference type="EMBL" id="BNJG01000003">
    <property type="protein sequence ID" value="GHO58258.1"/>
    <property type="molecule type" value="Genomic_DNA"/>
</dbReference>
<gene>
    <name evidence="2" type="ORF">KSB_67330</name>
</gene>
<accession>A0ABQ3UZN0</accession>
<evidence type="ECO:0000313" key="3">
    <source>
        <dbReference type="Proteomes" id="UP000654345"/>
    </source>
</evidence>
<organism evidence="2 3">
    <name type="scientific">Ktedonobacter robiniae</name>
    <dbReference type="NCBI Taxonomy" id="2778365"/>
    <lineage>
        <taxon>Bacteria</taxon>
        <taxon>Bacillati</taxon>
        <taxon>Chloroflexota</taxon>
        <taxon>Ktedonobacteria</taxon>
        <taxon>Ktedonobacterales</taxon>
        <taxon>Ktedonobacteraceae</taxon>
        <taxon>Ktedonobacter</taxon>
    </lineage>
</organism>
<protein>
    <submittedName>
        <fullName evidence="2">Uncharacterized protein</fullName>
    </submittedName>
</protein>
<feature type="transmembrane region" description="Helical" evidence="1">
    <location>
        <begin position="20"/>
        <end position="41"/>
    </location>
</feature>
<evidence type="ECO:0000313" key="2">
    <source>
        <dbReference type="EMBL" id="GHO58258.1"/>
    </source>
</evidence>
<sequence>MSFSQRLMHVGPRGRAWIRIALRFGLVALFAVAVGASYGLYGLTRASASPAPSVQKYLGYWNYDQPNLTTLNNVAVLACPDGGGQCDPQLPLPLKTPPGRLGAVFRRLERYRQRTY</sequence>
<keyword evidence="1" id="KW-1133">Transmembrane helix</keyword>
<dbReference type="RefSeq" id="WP_201374589.1">
    <property type="nucleotide sequence ID" value="NZ_BNJG01000003.1"/>
</dbReference>
<proteinExistence type="predicted"/>
<keyword evidence="1" id="KW-0812">Transmembrane</keyword>
<keyword evidence="1" id="KW-0472">Membrane</keyword>
<keyword evidence="3" id="KW-1185">Reference proteome</keyword>
<reference evidence="2 3" key="1">
    <citation type="journal article" date="2021" name="Int. J. Syst. Evol. Microbiol.">
        <title>Reticulibacter mediterranei gen. nov., sp. nov., within the new family Reticulibacteraceae fam. nov., and Ktedonospora formicarum gen. nov., sp. nov., Ktedonobacter robiniae sp. nov., Dictyobacter formicarum sp. nov. and Dictyobacter arantiisoli sp. nov., belonging to the class Ktedonobacteria.</title>
        <authorList>
            <person name="Yabe S."/>
            <person name="Zheng Y."/>
            <person name="Wang C.M."/>
            <person name="Sakai Y."/>
            <person name="Abe K."/>
            <person name="Yokota A."/>
            <person name="Donadio S."/>
            <person name="Cavaletti L."/>
            <person name="Monciardini P."/>
        </authorList>
    </citation>
    <scope>NUCLEOTIDE SEQUENCE [LARGE SCALE GENOMIC DNA]</scope>
    <source>
        <strain evidence="2 3">SOSP1-30</strain>
    </source>
</reference>
<evidence type="ECO:0000256" key="1">
    <source>
        <dbReference type="SAM" id="Phobius"/>
    </source>
</evidence>
<comment type="caution">
    <text evidence="2">The sequence shown here is derived from an EMBL/GenBank/DDBJ whole genome shotgun (WGS) entry which is preliminary data.</text>
</comment>
<name>A0ABQ3UZN0_9CHLR</name>